<feature type="region of interest" description="Disordered" evidence="1">
    <location>
        <begin position="1"/>
        <end position="50"/>
    </location>
</feature>
<dbReference type="Proteomes" id="UP000657592">
    <property type="component" value="Unassembled WGS sequence"/>
</dbReference>
<dbReference type="EMBL" id="BMJY01000015">
    <property type="protein sequence ID" value="GGH48875.1"/>
    <property type="molecule type" value="Genomic_DNA"/>
</dbReference>
<name>A0A917IFQ4_9MICO</name>
<proteinExistence type="predicted"/>
<comment type="caution">
    <text evidence="2">The sequence shown here is derived from an EMBL/GenBank/DDBJ whole genome shotgun (WGS) entry which is preliminary data.</text>
</comment>
<keyword evidence="3" id="KW-1185">Reference proteome</keyword>
<organism evidence="2 3">
    <name type="scientific">Microbacterium album</name>
    <dbReference type="NCBI Taxonomy" id="2053191"/>
    <lineage>
        <taxon>Bacteria</taxon>
        <taxon>Bacillati</taxon>
        <taxon>Actinomycetota</taxon>
        <taxon>Actinomycetes</taxon>
        <taxon>Micrococcales</taxon>
        <taxon>Microbacteriaceae</taxon>
        <taxon>Microbacterium</taxon>
    </lineage>
</organism>
<reference evidence="2" key="2">
    <citation type="submission" date="2020-09" db="EMBL/GenBank/DDBJ databases">
        <authorList>
            <person name="Sun Q."/>
            <person name="Zhou Y."/>
        </authorList>
    </citation>
    <scope>NUCLEOTIDE SEQUENCE</scope>
    <source>
        <strain evidence="2">CGMCC 1.15794</strain>
    </source>
</reference>
<dbReference type="AlphaFoldDB" id="A0A917IFQ4"/>
<evidence type="ECO:0000256" key="1">
    <source>
        <dbReference type="SAM" id="MobiDB-lite"/>
    </source>
</evidence>
<gene>
    <name evidence="2" type="ORF">GCM10010921_26660</name>
</gene>
<protein>
    <submittedName>
        <fullName evidence="2">Uncharacterized protein</fullName>
    </submittedName>
</protein>
<sequence>MPGYAREGAVRQGLSPPAEDRGGRAEPAGAAREPRRLPASRQRVWTRTAENGSLRGGLRVKISTTLETPALSAPATTI</sequence>
<evidence type="ECO:0000313" key="2">
    <source>
        <dbReference type="EMBL" id="GGH48875.1"/>
    </source>
</evidence>
<evidence type="ECO:0000313" key="3">
    <source>
        <dbReference type="Proteomes" id="UP000657592"/>
    </source>
</evidence>
<reference evidence="2" key="1">
    <citation type="journal article" date="2014" name="Int. J. Syst. Evol. Microbiol.">
        <title>Complete genome sequence of Corynebacterium casei LMG S-19264T (=DSM 44701T), isolated from a smear-ripened cheese.</title>
        <authorList>
            <consortium name="US DOE Joint Genome Institute (JGI-PGF)"/>
            <person name="Walter F."/>
            <person name="Albersmeier A."/>
            <person name="Kalinowski J."/>
            <person name="Ruckert C."/>
        </authorList>
    </citation>
    <scope>NUCLEOTIDE SEQUENCE</scope>
    <source>
        <strain evidence="2">CGMCC 1.15794</strain>
    </source>
</reference>
<accession>A0A917IFQ4</accession>